<proteinExistence type="predicted"/>
<protein>
    <submittedName>
        <fullName evidence="1">Uncharacterized protein</fullName>
    </submittedName>
</protein>
<accession>A0A432AXH8</accession>
<dbReference type="EMBL" id="RXYK01000002">
    <property type="protein sequence ID" value="RTY39581.1"/>
    <property type="molecule type" value="Genomic_DNA"/>
</dbReference>
<dbReference type="Gene3D" id="1.10.10.60">
    <property type="entry name" value="Homeodomain-like"/>
    <property type="match status" value="1"/>
</dbReference>
<dbReference type="Proteomes" id="UP000279908">
    <property type="component" value="Unassembled WGS sequence"/>
</dbReference>
<dbReference type="RefSeq" id="WP_126383676.1">
    <property type="nucleotide sequence ID" value="NZ_RXYK01000002.1"/>
</dbReference>
<reference evidence="1 2" key="1">
    <citation type="submission" date="2018-12" db="EMBL/GenBank/DDBJ databases">
        <authorList>
            <person name="Lunina O.N."/>
            <person name="Grouzdev D.S."/>
            <person name="Gorlenko V.M."/>
            <person name="Savvichev A.S."/>
        </authorList>
    </citation>
    <scope>NUCLEOTIDE SEQUENCE [LARGE SCALE GENOMIC DNA]</scope>
    <source>
        <strain evidence="1 2">BrKhr-17</strain>
    </source>
</reference>
<evidence type="ECO:0000313" key="1">
    <source>
        <dbReference type="EMBL" id="RTY39581.1"/>
    </source>
</evidence>
<comment type="caution">
    <text evidence="1">The sequence shown here is derived from an EMBL/GenBank/DDBJ whole genome shotgun (WGS) entry which is preliminary data.</text>
</comment>
<sequence>MKLNQRRIDEVIQGISDGLTKEAACQLVGISRATFYNWLSQGEDDAAAGRRTLKRQLFERIPVAEIECEKWHLSNIRKGAERDWRASGWYLERTRHERYGRRFVQPEQEESSDELRVIG</sequence>
<organism evidence="1 2">
    <name type="scientific">Chlorobium phaeovibrioides</name>
    <dbReference type="NCBI Taxonomy" id="1094"/>
    <lineage>
        <taxon>Bacteria</taxon>
        <taxon>Pseudomonadati</taxon>
        <taxon>Chlorobiota</taxon>
        <taxon>Chlorobiia</taxon>
        <taxon>Chlorobiales</taxon>
        <taxon>Chlorobiaceae</taxon>
        <taxon>Chlorobium/Pelodictyon group</taxon>
        <taxon>Chlorobium</taxon>
    </lineage>
</organism>
<dbReference type="AlphaFoldDB" id="A0A432AXH8"/>
<evidence type="ECO:0000313" key="2">
    <source>
        <dbReference type="Proteomes" id="UP000279908"/>
    </source>
</evidence>
<gene>
    <name evidence="1" type="ORF">EKD02_02605</name>
</gene>
<name>A0A432AXH8_CHLPH</name>